<dbReference type="EMBL" id="BBLT01000001">
    <property type="protein sequence ID" value="GAL83609.1"/>
    <property type="molecule type" value="Genomic_DNA"/>
</dbReference>
<evidence type="ECO:0000313" key="3">
    <source>
        <dbReference type="EMBL" id="GAL83609.1"/>
    </source>
</evidence>
<reference evidence="3 4" key="1">
    <citation type="submission" date="2014-09" db="EMBL/GenBank/DDBJ databases">
        <title>Sporocytophaga myxococcoides PG-01 genome sequencing.</title>
        <authorList>
            <person name="Liu L."/>
            <person name="Gao P.J."/>
            <person name="Chen G.J."/>
            <person name="Wang L.S."/>
        </authorList>
    </citation>
    <scope>NUCLEOTIDE SEQUENCE [LARGE SCALE GENOMIC DNA]</scope>
    <source>
        <strain evidence="3 4">PG-01</strain>
    </source>
</reference>
<dbReference type="Proteomes" id="UP000030185">
    <property type="component" value="Unassembled WGS sequence"/>
</dbReference>
<keyword evidence="1" id="KW-0732">Signal</keyword>
<dbReference type="eggNOG" id="COG3979">
    <property type="taxonomic scope" value="Bacteria"/>
</dbReference>
<dbReference type="InterPro" id="IPR005084">
    <property type="entry name" value="CBM6"/>
</dbReference>
<protein>
    <recommendedName>
        <fullName evidence="2">CBM6 domain-containing protein</fullName>
    </recommendedName>
</protein>
<dbReference type="SMART" id="SM00606">
    <property type="entry name" value="CBD_IV"/>
    <property type="match status" value="1"/>
</dbReference>
<dbReference type="Gene3D" id="2.60.40.10">
    <property type="entry name" value="Immunoglobulins"/>
    <property type="match status" value="2"/>
</dbReference>
<sequence>MIDMNKIGLLFILVNILNIHLYAQNTITVNLSNKIRPVTHCASGSLYGVIETLPSDIANLVAPLKPHVFANPAQSGSGKQQPVGDAIKVSERLQNTSAKVQVRLPDVLPGWPYKWPGTQSYLDICKQVINAKKASGRTNYDGYEIWNEPQGTWNASNGNFNTTCWKPTFDLIRSMDPGARIIGPSLAYYNNNYMRDFLTFCKANNCIPDVVCWHQWGAGGFVNAYNQYRALEKELGISPRPISINEYSSKTSDPNEGCPGYSVPFISKFERHGVESACISWWFTNLPGRLGSLLTSNNQKGGGWHLYKWYGDMTGNMVQVTPPNDFSEGLDGFGCIDDVSKYASICIGGNFTGNASVKINGIPAYFGSSVKVRLEYVSWSGKDNPVAGTSLISNSVFNVNNGSVTVPVNVTSIYYAYRIYLEPSVNTPSVTIAVPAKDTVVANPSDVLVRANVSDPSAINDLKFFVNGVQSGKTLTAPPFTTTLNIRTAGVYAVTAEITDKNNNKVVSSGKIIRTAIAQVGYNYQSHTIPGTIQSEEFDLGGNGFAYLDNTPGSSVTPLVNYRTDEDVDIENCTDAGGGYNIGYATAGEWLEYSVKVAKTGKYNLALRVACNGDGRTVNLTIDGNALTSSIPIPNTSGWQNWTTISVKELPMSAGEHILRLTIGNVDYVNLNYMVFEEVVQVQPPAITLTSPGNRTTISVDEKLTLSADATDPDGNIIGVSFYQDGKLLTTVNTAPFSYQWTPTFPGEYSFYSEAFDTDGLSTRTDTVSITVQTIVTGLSGVEIISFQPHPNPLNEEGFSLKGMGNFAYRIVDFKGALVESGDASESISIGKGLAQGIYLLTIENEGNRFVWKIVRK</sequence>
<dbReference type="PROSITE" id="PS51175">
    <property type="entry name" value="CBM6"/>
    <property type="match status" value="1"/>
</dbReference>
<gene>
    <name evidence="3" type="ORF">MYP_836</name>
</gene>
<comment type="caution">
    <text evidence="3">The sequence shown here is derived from an EMBL/GenBank/DDBJ whole genome shotgun (WGS) entry which is preliminary data.</text>
</comment>
<dbReference type="CDD" id="cd04080">
    <property type="entry name" value="CBM6_cellulase-like"/>
    <property type="match status" value="1"/>
</dbReference>
<dbReference type="SUPFAM" id="SSF51445">
    <property type="entry name" value="(Trans)glycosidases"/>
    <property type="match status" value="1"/>
</dbReference>
<feature type="domain" description="CBM6" evidence="2">
    <location>
        <begin position="531"/>
        <end position="677"/>
    </location>
</feature>
<dbReference type="Pfam" id="PF03422">
    <property type="entry name" value="CBM_6"/>
    <property type="match status" value="1"/>
</dbReference>
<dbReference type="GO" id="GO:0030246">
    <property type="term" value="F:carbohydrate binding"/>
    <property type="evidence" value="ECO:0007669"/>
    <property type="project" value="InterPro"/>
</dbReference>
<organism evidence="3 4">
    <name type="scientific">Sporocytophaga myxococcoides</name>
    <dbReference type="NCBI Taxonomy" id="153721"/>
    <lineage>
        <taxon>Bacteria</taxon>
        <taxon>Pseudomonadati</taxon>
        <taxon>Bacteroidota</taxon>
        <taxon>Cytophagia</taxon>
        <taxon>Cytophagales</taxon>
        <taxon>Cytophagaceae</taxon>
        <taxon>Sporocytophaga</taxon>
    </lineage>
</organism>
<dbReference type="InterPro" id="IPR017853">
    <property type="entry name" value="GH"/>
</dbReference>
<dbReference type="InterPro" id="IPR006584">
    <property type="entry name" value="Cellulose-bd_IV"/>
</dbReference>
<dbReference type="eggNOG" id="COG5276">
    <property type="taxonomic scope" value="Bacteria"/>
</dbReference>
<accession>A0A098LAY8</accession>
<dbReference type="eggNOG" id="COG3664">
    <property type="taxonomic scope" value="Bacteria"/>
</dbReference>
<dbReference type="Gene3D" id="2.60.120.260">
    <property type="entry name" value="Galactose-binding domain-like"/>
    <property type="match status" value="1"/>
</dbReference>
<dbReference type="Gene3D" id="3.20.20.80">
    <property type="entry name" value="Glycosidases"/>
    <property type="match status" value="1"/>
</dbReference>
<proteinExistence type="predicted"/>
<evidence type="ECO:0000313" key="4">
    <source>
        <dbReference type="Proteomes" id="UP000030185"/>
    </source>
</evidence>
<dbReference type="STRING" id="153721.MYP_836"/>
<dbReference type="AlphaFoldDB" id="A0A098LAY8"/>
<name>A0A098LAY8_9BACT</name>
<evidence type="ECO:0000256" key="1">
    <source>
        <dbReference type="ARBA" id="ARBA00022729"/>
    </source>
</evidence>
<dbReference type="InterPro" id="IPR008979">
    <property type="entry name" value="Galactose-bd-like_sf"/>
</dbReference>
<evidence type="ECO:0000259" key="2">
    <source>
        <dbReference type="PROSITE" id="PS51175"/>
    </source>
</evidence>
<keyword evidence="4" id="KW-1185">Reference proteome</keyword>
<dbReference type="InterPro" id="IPR013783">
    <property type="entry name" value="Ig-like_fold"/>
</dbReference>
<dbReference type="Pfam" id="PF17957">
    <property type="entry name" value="Big_7"/>
    <property type="match status" value="2"/>
</dbReference>
<dbReference type="SUPFAM" id="SSF49785">
    <property type="entry name" value="Galactose-binding domain-like"/>
    <property type="match status" value="1"/>
</dbReference>